<evidence type="ECO:0000313" key="5">
    <source>
        <dbReference type="EMBL" id="RXJ65530.1"/>
    </source>
</evidence>
<gene>
    <name evidence="5" type="ORF">CRV08_15120</name>
</gene>
<sequence length="275" mass="31933">MSKSTKDEYIQSVCRVVLYIEQNYNSDLSLDDLSKVASFSKYHFHRIFKSIVGESIGEYIRRVRLQSTTLQFKTNQKITQIAINSGYETNASFSKAFKKHFGITPKEFEKNAKLKRGNKMLEPKIVELEDMDILYLRKTGEYQKCSVEAWETLINFVGIKYFIKDEVMMFGIGHDNPRITQTDKLRYDACVSWVDKNIKPEGEILSKIIDGGKYAMFLHKGAYTELINTYDEVSDWIVESGVKLRDLPIVEKYLNKNPITCKPEDLRTEIYIPLV</sequence>
<evidence type="ECO:0000313" key="6">
    <source>
        <dbReference type="Proteomes" id="UP000290172"/>
    </source>
</evidence>
<dbReference type="SUPFAM" id="SSF46689">
    <property type="entry name" value="Homeodomain-like"/>
    <property type="match status" value="2"/>
</dbReference>
<dbReference type="Pfam" id="PF12833">
    <property type="entry name" value="HTH_18"/>
    <property type="match status" value="1"/>
</dbReference>
<dbReference type="InterPro" id="IPR050908">
    <property type="entry name" value="SmbC-like"/>
</dbReference>
<dbReference type="PANTHER" id="PTHR40055">
    <property type="entry name" value="TRANSCRIPTIONAL REGULATOR YGIV-RELATED"/>
    <property type="match status" value="1"/>
</dbReference>
<dbReference type="AlphaFoldDB" id="A0A4Q0Y5U2"/>
<dbReference type="SUPFAM" id="SSF55136">
    <property type="entry name" value="Probable bacterial effector-binding domain"/>
    <property type="match status" value="1"/>
</dbReference>
<dbReference type="EMBL" id="PDKJ01000025">
    <property type="protein sequence ID" value="RXJ65530.1"/>
    <property type="molecule type" value="Genomic_DNA"/>
</dbReference>
<dbReference type="GO" id="GO:0003700">
    <property type="term" value="F:DNA-binding transcription factor activity"/>
    <property type="evidence" value="ECO:0007669"/>
    <property type="project" value="InterPro"/>
</dbReference>
<dbReference type="PANTHER" id="PTHR40055:SF1">
    <property type="entry name" value="TRANSCRIPTIONAL REGULATOR YGIV-RELATED"/>
    <property type="match status" value="1"/>
</dbReference>
<dbReference type="PROSITE" id="PS01124">
    <property type="entry name" value="HTH_ARAC_FAMILY_2"/>
    <property type="match status" value="1"/>
</dbReference>
<proteinExistence type="predicted"/>
<name>A0A4Q0Y5U2_9BACT</name>
<dbReference type="Gene3D" id="3.20.80.10">
    <property type="entry name" value="Regulatory factor, effector binding domain"/>
    <property type="match status" value="1"/>
</dbReference>
<dbReference type="InterPro" id="IPR011256">
    <property type="entry name" value="Reg_factor_effector_dom_sf"/>
</dbReference>
<evidence type="ECO:0000256" key="1">
    <source>
        <dbReference type="ARBA" id="ARBA00023015"/>
    </source>
</evidence>
<dbReference type="InterPro" id="IPR029442">
    <property type="entry name" value="GyrI-like"/>
</dbReference>
<evidence type="ECO:0000256" key="2">
    <source>
        <dbReference type="ARBA" id="ARBA00023125"/>
    </source>
</evidence>
<reference evidence="5 6" key="1">
    <citation type="submission" date="2017-10" db="EMBL/GenBank/DDBJ databases">
        <title>Genomics of the genus Arcobacter.</title>
        <authorList>
            <person name="Perez-Cataluna A."/>
            <person name="Figueras M.J."/>
        </authorList>
    </citation>
    <scope>NUCLEOTIDE SEQUENCE [LARGE SCALE GENOMIC DNA]</scope>
    <source>
        <strain evidence="5 6">CECT 8993</strain>
    </source>
</reference>
<organism evidence="5 6">
    <name type="scientific">Halarcobacter ebronensis</name>
    <dbReference type="NCBI Taxonomy" id="1462615"/>
    <lineage>
        <taxon>Bacteria</taxon>
        <taxon>Pseudomonadati</taxon>
        <taxon>Campylobacterota</taxon>
        <taxon>Epsilonproteobacteria</taxon>
        <taxon>Campylobacterales</taxon>
        <taxon>Arcobacteraceae</taxon>
        <taxon>Halarcobacter</taxon>
    </lineage>
</organism>
<dbReference type="SMART" id="SM00342">
    <property type="entry name" value="HTH_ARAC"/>
    <property type="match status" value="1"/>
</dbReference>
<dbReference type="GO" id="GO:0043565">
    <property type="term" value="F:sequence-specific DNA binding"/>
    <property type="evidence" value="ECO:0007669"/>
    <property type="project" value="InterPro"/>
</dbReference>
<dbReference type="InterPro" id="IPR010499">
    <property type="entry name" value="AraC_E-bd"/>
</dbReference>
<dbReference type="InterPro" id="IPR009057">
    <property type="entry name" value="Homeodomain-like_sf"/>
</dbReference>
<accession>A0A4Q0Y5U2</accession>
<evidence type="ECO:0000256" key="3">
    <source>
        <dbReference type="ARBA" id="ARBA00023163"/>
    </source>
</evidence>
<dbReference type="Proteomes" id="UP000290172">
    <property type="component" value="Unassembled WGS sequence"/>
</dbReference>
<keyword evidence="3" id="KW-0804">Transcription</keyword>
<keyword evidence="2" id="KW-0238">DNA-binding</keyword>
<dbReference type="Pfam" id="PF06445">
    <property type="entry name" value="GyrI-like"/>
    <property type="match status" value="1"/>
</dbReference>
<dbReference type="InterPro" id="IPR018060">
    <property type="entry name" value="HTH_AraC"/>
</dbReference>
<dbReference type="SMART" id="SM00871">
    <property type="entry name" value="AraC_E_bind"/>
    <property type="match status" value="1"/>
</dbReference>
<keyword evidence="1" id="KW-0805">Transcription regulation</keyword>
<evidence type="ECO:0000259" key="4">
    <source>
        <dbReference type="PROSITE" id="PS01124"/>
    </source>
</evidence>
<protein>
    <submittedName>
        <fullName evidence="5">AraC family transcriptional regulator</fullName>
    </submittedName>
</protein>
<comment type="caution">
    <text evidence="5">The sequence shown here is derived from an EMBL/GenBank/DDBJ whole genome shotgun (WGS) entry which is preliminary data.</text>
</comment>
<feature type="domain" description="HTH araC/xylS-type" evidence="4">
    <location>
        <begin position="14"/>
        <end position="111"/>
    </location>
</feature>
<dbReference type="RefSeq" id="WP_128983617.1">
    <property type="nucleotide sequence ID" value="NZ_PDKJ01000025.1"/>
</dbReference>
<dbReference type="PRINTS" id="PR00032">
    <property type="entry name" value="HTHARAC"/>
</dbReference>
<dbReference type="InterPro" id="IPR020449">
    <property type="entry name" value="Tscrpt_reg_AraC-type_HTH"/>
</dbReference>
<dbReference type="Gene3D" id="1.10.10.60">
    <property type="entry name" value="Homeodomain-like"/>
    <property type="match status" value="2"/>
</dbReference>